<sequence>MTVNEDHNEPGRTWHGNTTPQGHVTNPNGAGKVEVTGFSARPGTMSVTDSFSLHM</sequence>
<feature type="compositionally biased region" description="Polar residues" evidence="1">
    <location>
        <begin position="15"/>
        <end position="28"/>
    </location>
</feature>
<keyword evidence="3" id="KW-1185">Reference proteome</keyword>
<proteinExistence type="predicted"/>
<reference evidence="2 3" key="1">
    <citation type="submission" date="2014-04" db="EMBL/GenBank/DDBJ databases">
        <authorList>
            <consortium name="DOE Joint Genome Institute"/>
            <person name="Kuo A."/>
            <person name="Kohler A."/>
            <person name="Nagy L.G."/>
            <person name="Floudas D."/>
            <person name="Copeland A."/>
            <person name="Barry K.W."/>
            <person name="Cichocki N."/>
            <person name="Veneault-Fourrey C."/>
            <person name="LaButti K."/>
            <person name="Lindquist E.A."/>
            <person name="Lipzen A."/>
            <person name="Lundell T."/>
            <person name="Morin E."/>
            <person name="Murat C."/>
            <person name="Sun H."/>
            <person name="Tunlid A."/>
            <person name="Henrissat B."/>
            <person name="Grigoriev I.V."/>
            <person name="Hibbett D.S."/>
            <person name="Martin F."/>
            <person name="Nordberg H.P."/>
            <person name="Cantor M.N."/>
            <person name="Hua S.X."/>
        </authorList>
    </citation>
    <scope>NUCLEOTIDE SEQUENCE [LARGE SCALE GENOMIC DNA]</scope>
    <source>
        <strain evidence="2 3">LaAM-08-1</strain>
    </source>
</reference>
<dbReference type="HOGENOM" id="CLU_3032680_0_0_1"/>
<organism evidence="2 3">
    <name type="scientific">Laccaria amethystina LaAM-08-1</name>
    <dbReference type="NCBI Taxonomy" id="1095629"/>
    <lineage>
        <taxon>Eukaryota</taxon>
        <taxon>Fungi</taxon>
        <taxon>Dikarya</taxon>
        <taxon>Basidiomycota</taxon>
        <taxon>Agaricomycotina</taxon>
        <taxon>Agaricomycetes</taxon>
        <taxon>Agaricomycetidae</taxon>
        <taxon>Agaricales</taxon>
        <taxon>Agaricineae</taxon>
        <taxon>Hydnangiaceae</taxon>
        <taxon>Laccaria</taxon>
    </lineage>
</organism>
<dbReference type="EMBL" id="KN838668">
    <property type="protein sequence ID" value="KIJ98492.1"/>
    <property type="molecule type" value="Genomic_DNA"/>
</dbReference>
<dbReference type="Proteomes" id="UP000054477">
    <property type="component" value="Unassembled WGS sequence"/>
</dbReference>
<feature type="compositionally biased region" description="Basic and acidic residues" evidence="1">
    <location>
        <begin position="1"/>
        <end position="12"/>
    </location>
</feature>
<protein>
    <submittedName>
        <fullName evidence="2">Uncharacterized protein</fullName>
    </submittedName>
</protein>
<evidence type="ECO:0000256" key="1">
    <source>
        <dbReference type="SAM" id="MobiDB-lite"/>
    </source>
</evidence>
<accession>A0A0C9XRE6</accession>
<evidence type="ECO:0000313" key="2">
    <source>
        <dbReference type="EMBL" id="KIJ98492.1"/>
    </source>
</evidence>
<reference evidence="3" key="2">
    <citation type="submission" date="2015-01" db="EMBL/GenBank/DDBJ databases">
        <title>Evolutionary Origins and Diversification of the Mycorrhizal Mutualists.</title>
        <authorList>
            <consortium name="DOE Joint Genome Institute"/>
            <consortium name="Mycorrhizal Genomics Consortium"/>
            <person name="Kohler A."/>
            <person name="Kuo A."/>
            <person name="Nagy L.G."/>
            <person name="Floudas D."/>
            <person name="Copeland A."/>
            <person name="Barry K.W."/>
            <person name="Cichocki N."/>
            <person name="Veneault-Fourrey C."/>
            <person name="LaButti K."/>
            <person name="Lindquist E.A."/>
            <person name="Lipzen A."/>
            <person name="Lundell T."/>
            <person name="Morin E."/>
            <person name="Murat C."/>
            <person name="Riley R."/>
            <person name="Ohm R."/>
            <person name="Sun H."/>
            <person name="Tunlid A."/>
            <person name="Henrissat B."/>
            <person name="Grigoriev I.V."/>
            <person name="Hibbett D.S."/>
            <person name="Martin F."/>
        </authorList>
    </citation>
    <scope>NUCLEOTIDE SEQUENCE [LARGE SCALE GENOMIC DNA]</scope>
    <source>
        <strain evidence="3">LaAM-08-1</strain>
    </source>
</reference>
<name>A0A0C9XRE6_9AGAR</name>
<evidence type="ECO:0000313" key="3">
    <source>
        <dbReference type="Proteomes" id="UP000054477"/>
    </source>
</evidence>
<gene>
    <name evidence="2" type="ORF">K443DRAFT_9156</name>
</gene>
<feature type="region of interest" description="Disordered" evidence="1">
    <location>
        <begin position="1"/>
        <end position="31"/>
    </location>
</feature>
<dbReference type="AlphaFoldDB" id="A0A0C9XRE6"/>